<keyword evidence="2" id="KW-1185">Reference proteome</keyword>
<dbReference type="EMBL" id="JARFPL010000020">
    <property type="protein sequence ID" value="MDF0593427.1"/>
    <property type="molecule type" value="Genomic_DNA"/>
</dbReference>
<sequence>MVSLNVNAEAKAKVQGSEDSERYPIVAEVKGTGEDGGLRVSVGIESPISAKVSGDMESPVAIALPELQEIAEVVARMAEGIKVELSGEEKPLKVALGRIPVDLTVSVTSPKDESVLTVRIKGSVGD</sequence>
<evidence type="ECO:0000313" key="1">
    <source>
        <dbReference type="EMBL" id="MDF0593427.1"/>
    </source>
</evidence>
<organism evidence="1 2">
    <name type="scientific">Candidatus Methanocrinis alkalitolerans</name>
    <dbReference type="NCBI Taxonomy" id="3033395"/>
    <lineage>
        <taxon>Archaea</taxon>
        <taxon>Methanobacteriati</taxon>
        <taxon>Methanobacteriota</taxon>
        <taxon>Stenosarchaea group</taxon>
        <taxon>Methanomicrobia</taxon>
        <taxon>Methanotrichales</taxon>
        <taxon>Methanotrichaceae</taxon>
        <taxon>Methanocrinis</taxon>
    </lineage>
</organism>
<protein>
    <submittedName>
        <fullName evidence="1">Uncharacterized protein</fullName>
    </submittedName>
</protein>
<dbReference type="Proteomes" id="UP001215956">
    <property type="component" value="Unassembled WGS sequence"/>
</dbReference>
<evidence type="ECO:0000313" key="2">
    <source>
        <dbReference type="Proteomes" id="UP001215956"/>
    </source>
</evidence>
<dbReference type="RefSeq" id="WP_316969130.1">
    <property type="nucleotide sequence ID" value="NZ_JARFPL010000020.1"/>
</dbReference>
<reference evidence="1 2" key="1">
    <citation type="submission" date="2023-03" db="EMBL/GenBank/DDBJ databases">
        <title>Whole genome sequencing of Methanotrichaceae archaeon M04Ac.</title>
        <authorList>
            <person name="Khomyakova M.A."/>
            <person name="Merkel A.Y."/>
            <person name="Slobodkin A.I."/>
        </authorList>
    </citation>
    <scope>NUCLEOTIDE SEQUENCE [LARGE SCALE GENOMIC DNA]</scope>
    <source>
        <strain evidence="1 2">M04Ac</strain>
    </source>
</reference>
<proteinExistence type="predicted"/>
<gene>
    <name evidence="1" type="ORF">P0O24_07515</name>
</gene>
<comment type="caution">
    <text evidence="1">The sequence shown here is derived from an EMBL/GenBank/DDBJ whole genome shotgun (WGS) entry which is preliminary data.</text>
</comment>
<accession>A0ABT5XG02</accession>
<name>A0ABT5XG02_9EURY</name>